<evidence type="ECO:0000313" key="1">
    <source>
        <dbReference type="EMBL" id="AEE51565.1"/>
    </source>
</evidence>
<dbReference type="KEGG" id="hhy:Halhy_3713"/>
<name>F4KZZ5_HALH1</name>
<reference key="2">
    <citation type="submission" date="2011-04" db="EMBL/GenBank/DDBJ databases">
        <title>Complete sequence of chromosome of Haliscomenobacter hydrossis DSM 1100.</title>
        <authorList>
            <consortium name="US DOE Joint Genome Institute (JGI-PGF)"/>
            <person name="Lucas S."/>
            <person name="Han J."/>
            <person name="Lapidus A."/>
            <person name="Bruce D."/>
            <person name="Goodwin L."/>
            <person name="Pitluck S."/>
            <person name="Peters L."/>
            <person name="Kyrpides N."/>
            <person name="Mavromatis K."/>
            <person name="Ivanova N."/>
            <person name="Ovchinnikova G."/>
            <person name="Pagani I."/>
            <person name="Daligault H."/>
            <person name="Detter J.C."/>
            <person name="Han C."/>
            <person name="Land M."/>
            <person name="Hauser L."/>
            <person name="Markowitz V."/>
            <person name="Cheng J.-F."/>
            <person name="Hugenholtz P."/>
            <person name="Woyke T."/>
            <person name="Wu D."/>
            <person name="Verbarg S."/>
            <person name="Frueling A."/>
            <person name="Brambilla E."/>
            <person name="Klenk H.-P."/>
            <person name="Eisen J.A."/>
        </authorList>
    </citation>
    <scope>NUCLEOTIDE SEQUENCE</scope>
    <source>
        <strain>DSM 1100</strain>
    </source>
</reference>
<reference evidence="1 2" key="1">
    <citation type="journal article" date="2011" name="Stand. Genomic Sci.">
        <title>Complete genome sequence of Haliscomenobacter hydrossis type strain (O).</title>
        <authorList>
            <consortium name="US DOE Joint Genome Institute (JGI-PGF)"/>
            <person name="Daligault H."/>
            <person name="Lapidus A."/>
            <person name="Zeytun A."/>
            <person name="Nolan M."/>
            <person name="Lucas S."/>
            <person name="Del Rio T.G."/>
            <person name="Tice H."/>
            <person name="Cheng J.F."/>
            <person name="Tapia R."/>
            <person name="Han C."/>
            <person name="Goodwin L."/>
            <person name="Pitluck S."/>
            <person name="Liolios K."/>
            <person name="Pagani I."/>
            <person name="Ivanova N."/>
            <person name="Huntemann M."/>
            <person name="Mavromatis K."/>
            <person name="Mikhailova N."/>
            <person name="Pati A."/>
            <person name="Chen A."/>
            <person name="Palaniappan K."/>
            <person name="Land M."/>
            <person name="Hauser L."/>
            <person name="Brambilla E.M."/>
            <person name="Rohde M."/>
            <person name="Verbarg S."/>
            <person name="Goker M."/>
            <person name="Bristow J."/>
            <person name="Eisen J.A."/>
            <person name="Markowitz V."/>
            <person name="Hugenholtz P."/>
            <person name="Kyrpides N.C."/>
            <person name="Klenk H.P."/>
            <person name="Woyke T."/>
        </authorList>
    </citation>
    <scope>NUCLEOTIDE SEQUENCE [LARGE SCALE GENOMIC DNA]</scope>
    <source>
        <strain evidence="2">ATCC 27775 / DSM 1100 / LMG 10767 / O</strain>
    </source>
</reference>
<dbReference type="HOGENOM" id="CLU_2916137_0_0_10"/>
<dbReference type="Proteomes" id="UP000008461">
    <property type="component" value="Chromosome"/>
</dbReference>
<protein>
    <submittedName>
        <fullName evidence="1">Uncharacterized protein</fullName>
    </submittedName>
</protein>
<organism evidence="1 2">
    <name type="scientific">Haliscomenobacter hydrossis (strain ATCC 27775 / DSM 1100 / LMG 10767 / O)</name>
    <dbReference type="NCBI Taxonomy" id="760192"/>
    <lineage>
        <taxon>Bacteria</taxon>
        <taxon>Pseudomonadati</taxon>
        <taxon>Bacteroidota</taxon>
        <taxon>Saprospiria</taxon>
        <taxon>Saprospirales</taxon>
        <taxon>Haliscomenobacteraceae</taxon>
        <taxon>Haliscomenobacter</taxon>
    </lineage>
</organism>
<dbReference type="AlphaFoldDB" id="F4KZZ5"/>
<proteinExistence type="predicted"/>
<accession>F4KZZ5</accession>
<keyword evidence="2" id="KW-1185">Reference proteome</keyword>
<sequence length="61" mass="6845">MGVKSTPGLLAARLPDTKPMIWLKSTILADLLTENKASFKIINGINWSDREKTYREPSRNG</sequence>
<gene>
    <name evidence="1" type="ordered locus">Halhy_3713</name>
</gene>
<evidence type="ECO:0000313" key="2">
    <source>
        <dbReference type="Proteomes" id="UP000008461"/>
    </source>
</evidence>
<dbReference type="EMBL" id="CP002691">
    <property type="protein sequence ID" value="AEE51565.1"/>
    <property type="molecule type" value="Genomic_DNA"/>
</dbReference>